<dbReference type="SUPFAM" id="SSF75304">
    <property type="entry name" value="Amidase signature (AS) enzymes"/>
    <property type="match status" value="1"/>
</dbReference>
<evidence type="ECO:0000259" key="2">
    <source>
        <dbReference type="Pfam" id="PF01425"/>
    </source>
</evidence>
<dbReference type="GeneID" id="63458712"/>
<comment type="similarity">
    <text evidence="1">Belongs to the amidase family.</text>
</comment>
<keyword evidence="4" id="KW-1185">Reference proteome</keyword>
<dbReference type="Pfam" id="PF01425">
    <property type="entry name" value="Amidase"/>
    <property type="match status" value="1"/>
</dbReference>
<sequence length="469" mass="50160">MASEKPTHIEEMARWSITETIAAIREGRATARLVTEAAITRIERANPHINAVHTLLREQALADAEAIDPSLPLAGVPTLIKAEHDIEGIPTTLGGYGNSTPAQHDSAVVSRLRAAGAIILGTTHMPEFGQFPWTEGASFGHTRNPWNLHHSTGGSSGGSAAAVAAGCVPFAIGSDGGGSIRIPASCCGLIGLKPVRGRVSTSPWPDLWGRLGTIGPLTRTAADTALVYDIIAGPSEHDAFPLPRPYNTFTDAANQAPQRLRIAWLTSPANPLIHVERHIAKTVHDVARTLAKAGHTITHLTQRWPNDQPNYLIEFAHAIAQERKRVEHPNRLETRTRHTANAGRLIPPALLKHAHTVATKLAADIETRFAEYDIVITPTIATAPPKLGQLDTTGSFHALIRSLPMVAFTTLANTTGHASLSFPASHTPDGLPIGIQLYAPGGDEQRLLTLAAQLERLLPNRPTIAPTLP</sequence>
<evidence type="ECO:0000313" key="3">
    <source>
        <dbReference type="EMBL" id="SNV18335.1"/>
    </source>
</evidence>
<evidence type="ECO:0000313" key="4">
    <source>
        <dbReference type="Proteomes" id="UP000242637"/>
    </source>
</evidence>
<dbReference type="EC" id="3.5.2.12" evidence="3"/>
<dbReference type="PANTHER" id="PTHR11895:SF7">
    <property type="entry name" value="GLUTAMYL-TRNA(GLN) AMIDOTRANSFERASE SUBUNIT A, MITOCHONDRIAL"/>
    <property type="match status" value="1"/>
</dbReference>
<dbReference type="Proteomes" id="UP000242637">
    <property type="component" value="Chromosome 1"/>
</dbReference>
<accession>A0A239V818</accession>
<dbReference type="STRING" id="1121387.GCA_000429885_01291"/>
<dbReference type="PANTHER" id="PTHR11895">
    <property type="entry name" value="TRANSAMIDASE"/>
    <property type="match status" value="1"/>
</dbReference>
<dbReference type="EMBL" id="LT906453">
    <property type="protein sequence ID" value="SNV18335.1"/>
    <property type="molecule type" value="Genomic_DNA"/>
</dbReference>
<dbReference type="InterPro" id="IPR023631">
    <property type="entry name" value="Amidase_dom"/>
</dbReference>
<dbReference type="KEGG" id="dco:SAMEA4475696_0425"/>
<keyword evidence="3" id="KW-0378">Hydrolase</keyword>
<dbReference type="AlphaFoldDB" id="A0A239V818"/>
<dbReference type="InterPro" id="IPR036928">
    <property type="entry name" value="AS_sf"/>
</dbReference>
<dbReference type="RefSeq" id="WP_084441036.1">
    <property type="nucleotide sequence ID" value="NZ_LT906453.1"/>
</dbReference>
<dbReference type="GO" id="GO:0019874">
    <property type="term" value="F:6-aminohexanoate-cyclic-dimer hydrolase activity"/>
    <property type="evidence" value="ECO:0007669"/>
    <property type="project" value="UniProtKB-EC"/>
</dbReference>
<dbReference type="OrthoDB" id="182039at2"/>
<protein>
    <submittedName>
        <fullName evidence="3">6-aminohexanoate-cyclic-dimer hydrolase</fullName>
        <ecNumber evidence="3">3.5.2.12</ecNumber>
    </submittedName>
</protein>
<organism evidence="3 4">
    <name type="scientific">Dermatophilus congolensis</name>
    <dbReference type="NCBI Taxonomy" id="1863"/>
    <lineage>
        <taxon>Bacteria</taxon>
        <taxon>Bacillati</taxon>
        <taxon>Actinomycetota</taxon>
        <taxon>Actinomycetes</taxon>
        <taxon>Micrococcales</taxon>
        <taxon>Dermatophilaceae</taxon>
        <taxon>Dermatophilus</taxon>
    </lineage>
</organism>
<proteinExistence type="inferred from homology"/>
<dbReference type="InterPro" id="IPR020556">
    <property type="entry name" value="Amidase_CS"/>
</dbReference>
<feature type="domain" description="Amidase" evidence="2">
    <location>
        <begin position="34"/>
        <end position="448"/>
    </location>
</feature>
<dbReference type="Gene3D" id="3.90.1300.10">
    <property type="entry name" value="Amidase signature (AS) domain"/>
    <property type="match status" value="1"/>
</dbReference>
<evidence type="ECO:0000256" key="1">
    <source>
        <dbReference type="ARBA" id="ARBA00009199"/>
    </source>
</evidence>
<gene>
    <name evidence="3" type="primary">nylA</name>
    <name evidence="3" type="ORF">SAMEA4475696_00425</name>
</gene>
<name>A0A239V818_9MICO</name>
<reference evidence="3 4" key="1">
    <citation type="submission" date="2017-06" db="EMBL/GenBank/DDBJ databases">
        <authorList>
            <consortium name="Pathogen Informatics"/>
        </authorList>
    </citation>
    <scope>NUCLEOTIDE SEQUENCE [LARGE SCALE GENOMIC DNA]</scope>
    <source>
        <strain evidence="3 4">NCTC13039</strain>
    </source>
</reference>
<dbReference type="PROSITE" id="PS00571">
    <property type="entry name" value="AMIDASES"/>
    <property type="match status" value="1"/>
</dbReference>
<dbReference type="InterPro" id="IPR000120">
    <property type="entry name" value="Amidase"/>
</dbReference>